<proteinExistence type="predicted"/>
<dbReference type="EMBL" id="JANPWB010000002">
    <property type="protein sequence ID" value="KAJ1209461.1"/>
    <property type="molecule type" value="Genomic_DNA"/>
</dbReference>
<dbReference type="PANTHER" id="PTHR19446">
    <property type="entry name" value="REVERSE TRANSCRIPTASES"/>
    <property type="match status" value="1"/>
</dbReference>
<dbReference type="AlphaFoldDB" id="A0AAV7WA52"/>
<evidence type="ECO:0000313" key="2">
    <source>
        <dbReference type="Proteomes" id="UP001066276"/>
    </source>
</evidence>
<evidence type="ECO:0000313" key="1">
    <source>
        <dbReference type="EMBL" id="KAJ1209461.1"/>
    </source>
</evidence>
<keyword evidence="2" id="KW-1185">Reference proteome</keyword>
<reference evidence="1" key="1">
    <citation type="journal article" date="2022" name="bioRxiv">
        <title>Sequencing and chromosome-scale assembly of the giantPleurodeles waltlgenome.</title>
        <authorList>
            <person name="Brown T."/>
            <person name="Elewa A."/>
            <person name="Iarovenko S."/>
            <person name="Subramanian E."/>
            <person name="Araus A.J."/>
            <person name="Petzold A."/>
            <person name="Susuki M."/>
            <person name="Suzuki K.-i.T."/>
            <person name="Hayashi T."/>
            <person name="Toyoda A."/>
            <person name="Oliveira C."/>
            <person name="Osipova E."/>
            <person name="Leigh N.D."/>
            <person name="Simon A."/>
            <person name="Yun M.H."/>
        </authorList>
    </citation>
    <scope>NUCLEOTIDE SEQUENCE</scope>
    <source>
        <strain evidence="1">20211129_DDA</strain>
        <tissue evidence="1">Liver</tissue>
    </source>
</reference>
<sequence length="290" mass="32996">MEQLFGSLREDFAMLKRDIAADIKDPKKDTASHFLAENDTPETSIATLWENLKVVVRGQFIAIAARQNALRRDKRQQLEDDIRALEETHRQSGSLAVRRQLAVQRKQLGALDEGKAKAGRLLAHRLHIQATECRVPELRLPDGTLTCREELIRQQFKRFYADLYSVEGVDQSEVEDYMDSAPVARLPPVDSAALEKDIKPTEVLEAIHRLKPGKASGADGFGAEFYTSLRAQLAPILARLYNASVMEAHFTDRRMKPKPFKITESLREIGYDEHLGGRRRRHLRSEEDRA</sequence>
<accession>A0AAV7WA52</accession>
<protein>
    <submittedName>
        <fullName evidence="1">Uncharacterized protein</fullName>
    </submittedName>
</protein>
<dbReference type="Proteomes" id="UP001066276">
    <property type="component" value="Chromosome 1_2"/>
</dbReference>
<comment type="caution">
    <text evidence="1">The sequence shown here is derived from an EMBL/GenBank/DDBJ whole genome shotgun (WGS) entry which is preliminary data.</text>
</comment>
<organism evidence="1 2">
    <name type="scientific">Pleurodeles waltl</name>
    <name type="common">Iberian ribbed newt</name>
    <dbReference type="NCBI Taxonomy" id="8319"/>
    <lineage>
        <taxon>Eukaryota</taxon>
        <taxon>Metazoa</taxon>
        <taxon>Chordata</taxon>
        <taxon>Craniata</taxon>
        <taxon>Vertebrata</taxon>
        <taxon>Euteleostomi</taxon>
        <taxon>Amphibia</taxon>
        <taxon>Batrachia</taxon>
        <taxon>Caudata</taxon>
        <taxon>Salamandroidea</taxon>
        <taxon>Salamandridae</taxon>
        <taxon>Pleurodelinae</taxon>
        <taxon>Pleurodeles</taxon>
    </lineage>
</organism>
<name>A0AAV7WA52_PLEWA</name>
<gene>
    <name evidence="1" type="ORF">NDU88_004839</name>
</gene>